<dbReference type="BioCyc" id="LBOR1193007:G11KN-1988-MONOMER"/>
<dbReference type="AlphaFoldDB" id="M3HSX7"/>
<dbReference type="EMBL" id="AKWO02000031">
    <property type="protein sequence ID" value="EMG01166.1"/>
    <property type="molecule type" value="Genomic_DNA"/>
</dbReference>
<gene>
    <name evidence="1" type="ORF">LEP1GSC123_1064</name>
</gene>
<evidence type="ECO:0000313" key="1">
    <source>
        <dbReference type="EMBL" id="EMG01166.1"/>
    </source>
</evidence>
<organism evidence="1 2">
    <name type="scientific">Leptospira borgpetersenii str. 200701203</name>
    <dbReference type="NCBI Taxonomy" id="1193007"/>
    <lineage>
        <taxon>Bacteria</taxon>
        <taxon>Pseudomonadati</taxon>
        <taxon>Spirochaetota</taxon>
        <taxon>Spirochaetia</taxon>
        <taxon>Leptospirales</taxon>
        <taxon>Leptospiraceae</taxon>
        <taxon>Leptospira</taxon>
    </lineage>
</organism>
<accession>M3HSX7</accession>
<evidence type="ECO:0000313" key="2">
    <source>
        <dbReference type="Proteomes" id="UP000011783"/>
    </source>
</evidence>
<name>M3HSX7_LEPBO</name>
<proteinExistence type="predicted"/>
<comment type="caution">
    <text evidence="1">The sequence shown here is derived from an EMBL/GenBank/DDBJ whole genome shotgun (WGS) entry which is preliminary data.</text>
</comment>
<protein>
    <submittedName>
        <fullName evidence="1">Uncharacterized protein</fullName>
    </submittedName>
</protein>
<reference evidence="1 2" key="1">
    <citation type="submission" date="2013-01" db="EMBL/GenBank/DDBJ databases">
        <authorList>
            <person name="Harkins D.M."/>
            <person name="Durkin A.S."/>
            <person name="Brinkac L.M."/>
            <person name="Haft D.H."/>
            <person name="Selengut J.D."/>
            <person name="Sanka R."/>
            <person name="DePew J."/>
            <person name="Purushe J."/>
            <person name="Picardeau M."/>
            <person name="Werts C."/>
            <person name="Goarant C."/>
            <person name="Vinetz J.M."/>
            <person name="Sutton G.G."/>
            <person name="Nierman W.C."/>
            <person name="Fouts D.E."/>
        </authorList>
    </citation>
    <scope>NUCLEOTIDE SEQUENCE [LARGE SCALE GENOMIC DNA]</scope>
    <source>
        <strain evidence="1 2">200701203</strain>
    </source>
</reference>
<sequence>MDFFHSTLRCLFKYSDTFRYGKKFQGNLEKVVSGSVYENFKTRFDG</sequence>
<dbReference type="Proteomes" id="UP000011783">
    <property type="component" value="Unassembled WGS sequence"/>
</dbReference>